<dbReference type="AlphaFoldDB" id="A0A1N6VWE0"/>
<dbReference type="GO" id="GO:0010121">
    <property type="term" value="P:L-arginine catabolic process to proline via ornithine"/>
    <property type="evidence" value="ECO:0007669"/>
    <property type="project" value="TreeGrafter"/>
</dbReference>
<dbReference type="EC" id="2.6.1.13" evidence="3"/>
<dbReference type="RefSeq" id="WP_076548656.1">
    <property type="nucleotide sequence ID" value="NZ_FTMA01000003.1"/>
</dbReference>
<comment type="similarity">
    <text evidence="8">Belongs to the class-III pyridoxal-phosphate-dependent aminotransferase family.</text>
</comment>
<dbReference type="GO" id="GO:0004587">
    <property type="term" value="F:ornithine aminotransferase activity"/>
    <property type="evidence" value="ECO:0007669"/>
    <property type="project" value="UniProtKB-EC"/>
</dbReference>
<dbReference type="NCBIfam" id="TIGR01885">
    <property type="entry name" value="Orn_aminotrans"/>
    <property type="match status" value="1"/>
</dbReference>
<evidence type="ECO:0000313" key="10">
    <source>
        <dbReference type="Proteomes" id="UP000186953"/>
    </source>
</evidence>
<dbReference type="PIRSF" id="PIRSF000521">
    <property type="entry name" value="Transaminase_4ab_Lys_Orn"/>
    <property type="match status" value="1"/>
</dbReference>
<protein>
    <recommendedName>
        <fullName evidence="3">ornithine aminotransferase</fullName>
        <ecNumber evidence="3">2.6.1.13</ecNumber>
    </recommendedName>
    <alternativeName>
        <fullName evidence="7">Ornithine--oxo-acid aminotransferase</fullName>
    </alternativeName>
</protein>
<dbReference type="OrthoDB" id="9801052at2"/>
<dbReference type="UniPathway" id="UPA00098">
    <property type="reaction ID" value="UER00358"/>
</dbReference>
<organism evidence="9 10">
    <name type="scientific">Maribacter ulvicola</name>
    <dbReference type="NCBI Taxonomy" id="228959"/>
    <lineage>
        <taxon>Bacteria</taxon>
        <taxon>Pseudomonadati</taxon>
        <taxon>Bacteroidota</taxon>
        <taxon>Flavobacteriia</taxon>
        <taxon>Flavobacteriales</taxon>
        <taxon>Flavobacteriaceae</taxon>
        <taxon>Maribacter</taxon>
    </lineage>
</organism>
<dbReference type="Proteomes" id="UP000186953">
    <property type="component" value="Unassembled WGS sequence"/>
</dbReference>
<evidence type="ECO:0000256" key="5">
    <source>
        <dbReference type="ARBA" id="ARBA00022679"/>
    </source>
</evidence>
<evidence type="ECO:0000256" key="8">
    <source>
        <dbReference type="RuleBase" id="RU003560"/>
    </source>
</evidence>
<evidence type="ECO:0000256" key="4">
    <source>
        <dbReference type="ARBA" id="ARBA00022576"/>
    </source>
</evidence>
<reference evidence="10" key="1">
    <citation type="submission" date="2017-01" db="EMBL/GenBank/DDBJ databases">
        <authorList>
            <person name="Varghese N."/>
            <person name="Submissions S."/>
        </authorList>
    </citation>
    <scope>NUCLEOTIDE SEQUENCE [LARGE SCALE GENOMIC DNA]</scope>
    <source>
        <strain evidence="10">DSM 15366</strain>
    </source>
</reference>
<dbReference type="GO" id="GO:0055129">
    <property type="term" value="P:L-proline biosynthetic process"/>
    <property type="evidence" value="ECO:0007669"/>
    <property type="project" value="UniProtKB-UniPathway"/>
</dbReference>
<keyword evidence="5" id="KW-0808">Transferase</keyword>
<gene>
    <name evidence="9" type="ORF">SAMN05421797_103278</name>
</gene>
<dbReference type="InterPro" id="IPR015422">
    <property type="entry name" value="PyrdxlP-dep_Trfase_small"/>
</dbReference>
<dbReference type="Gene3D" id="3.90.1150.10">
    <property type="entry name" value="Aspartate Aminotransferase, domain 1"/>
    <property type="match status" value="1"/>
</dbReference>
<dbReference type="GO" id="GO:0005737">
    <property type="term" value="C:cytoplasm"/>
    <property type="evidence" value="ECO:0007669"/>
    <property type="project" value="TreeGrafter"/>
</dbReference>
<keyword evidence="10" id="KW-1185">Reference proteome</keyword>
<dbReference type="InterPro" id="IPR015424">
    <property type="entry name" value="PyrdxlP-dep_Trfase"/>
</dbReference>
<dbReference type="Gene3D" id="3.40.640.10">
    <property type="entry name" value="Type I PLP-dependent aspartate aminotransferase-like (Major domain)"/>
    <property type="match status" value="1"/>
</dbReference>
<evidence type="ECO:0000313" key="9">
    <source>
        <dbReference type="EMBL" id="SIQ82105.1"/>
    </source>
</evidence>
<keyword evidence="6 8" id="KW-0663">Pyridoxal phosphate</keyword>
<dbReference type="GO" id="GO:0030170">
    <property type="term" value="F:pyridoxal phosphate binding"/>
    <property type="evidence" value="ECO:0007669"/>
    <property type="project" value="InterPro"/>
</dbReference>
<evidence type="ECO:0000256" key="7">
    <source>
        <dbReference type="ARBA" id="ARBA00030587"/>
    </source>
</evidence>
<dbReference type="InterPro" id="IPR010164">
    <property type="entry name" value="Orn_aminotrans"/>
</dbReference>
<accession>A0A1N6VWE0</accession>
<dbReference type="InterPro" id="IPR015421">
    <property type="entry name" value="PyrdxlP-dep_Trfase_major"/>
</dbReference>
<dbReference type="FunFam" id="3.90.1150.10:FF:000152">
    <property type="entry name" value="Ornithine aminotransferase"/>
    <property type="match status" value="2"/>
</dbReference>
<name>A0A1N6VWE0_9FLAO</name>
<evidence type="ECO:0000256" key="3">
    <source>
        <dbReference type="ARBA" id="ARBA00012924"/>
    </source>
</evidence>
<sequence length="426" mass="46341">MSILENISSKDAIALEEKHGAHNYHPLPVVLSKGEGVYVWDVEGKKYYDFLSAYSAVNQGHCHPKIVNAMTEQAKTLSLTSRAFYNDMLGKYEKYATETFHFDKLLPMNTGAEAVETALKICRKWAYEEKGIAENTAEIIVCENNFHGRTTTIISFSNDPVARKNFGPYTDGFIKIAYDNLSALEEVLKSNSNIAGFLVEPIQGEAGVYVPSEGYLSGAKALCEKYNVLFIADEVQTGIARTGRLLATCGNCSCSDKHCSGTPEIKPDILILGKALSGGAYPVSAVLANNNIMSVIRPGNHGSTFGGNPIAAAVGMAALEVVKEEELAENAFELGELFRAELNIFIPTTDLVNSVRGKGLLNAILINDSEDSSTAWDICMALKENGLLAKPTHGNIIRFAPPLVMTKEQLLDCVSIIIKTLKEFKN</sequence>
<dbReference type="STRING" id="228959.SAMN05421797_103278"/>
<evidence type="ECO:0000256" key="6">
    <source>
        <dbReference type="ARBA" id="ARBA00022898"/>
    </source>
</evidence>
<dbReference type="FunFam" id="3.40.640.10:FF:000011">
    <property type="entry name" value="Ornithine aminotransferase"/>
    <property type="match status" value="1"/>
</dbReference>
<dbReference type="PANTHER" id="PTHR11986">
    <property type="entry name" value="AMINOTRANSFERASE CLASS III"/>
    <property type="match status" value="1"/>
</dbReference>
<evidence type="ECO:0000256" key="2">
    <source>
        <dbReference type="ARBA" id="ARBA00004998"/>
    </source>
</evidence>
<evidence type="ECO:0000256" key="1">
    <source>
        <dbReference type="ARBA" id="ARBA00001933"/>
    </source>
</evidence>
<dbReference type="Pfam" id="PF00202">
    <property type="entry name" value="Aminotran_3"/>
    <property type="match status" value="1"/>
</dbReference>
<comment type="pathway">
    <text evidence="2">Amino-acid biosynthesis; L-proline biosynthesis; L-glutamate 5-semialdehyde from L-ornithine: step 1/1.</text>
</comment>
<dbReference type="CDD" id="cd00610">
    <property type="entry name" value="OAT_like"/>
    <property type="match status" value="1"/>
</dbReference>
<proteinExistence type="inferred from homology"/>
<dbReference type="PANTHER" id="PTHR11986:SF18">
    <property type="entry name" value="ORNITHINE AMINOTRANSFERASE, MITOCHONDRIAL"/>
    <property type="match status" value="1"/>
</dbReference>
<comment type="cofactor">
    <cofactor evidence="1">
        <name>pyridoxal 5'-phosphate</name>
        <dbReference type="ChEBI" id="CHEBI:597326"/>
    </cofactor>
</comment>
<dbReference type="GO" id="GO:0019544">
    <property type="term" value="P:L-arginine catabolic process to L-glutamate"/>
    <property type="evidence" value="ECO:0007669"/>
    <property type="project" value="TreeGrafter"/>
</dbReference>
<dbReference type="SUPFAM" id="SSF53383">
    <property type="entry name" value="PLP-dependent transferases"/>
    <property type="match status" value="1"/>
</dbReference>
<dbReference type="GO" id="GO:0042802">
    <property type="term" value="F:identical protein binding"/>
    <property type="evidence" value="ECO:0007669"/>
    <property type="project" value="TreeGrafter"/>
</dbReference>
<dbReference type="InterPro" id="IPR050103">
    <property type="entry name" value="Class-III_PLP-dep_AT"/>
</dbReference>
<dbReference type="InterPro" id="IPR005814">
    <property type="entry name" value="Aminotrans_3"/>
</dbReference>
<dbReference type="EMBL" id="FTMA01000003">
    <property type="protein sequence ID" value="SIQ82105.1"/>
    <property type="molecule type" value="Genomic_DNA"/>
</dbReference>
<keyword evidence="4" id="KW-0032">Aminotransferase</keyword>